<dbReference type="NCBIfam" id="NF001616">
    <property type="entry name" value="PRK00405.1"/>
    <property type="match status" value="1"/>
</dbReference>
<dbReference type="FunFam" id="3.90.1110.10:FF:000001">
    <property type="entry name" value="DNA-directed RNA polymerase subunit beta"/>
    <property type="match status" value="1"/>
</dbReference>
<dbReference type="Gene3D" id="2.40.50.150">
    <property type="match status" value="1"/>
</dbReference>
<evidence type="ECO:0000259" key="11">
    <source>
        <dbReference type="Pfam" id="PF04561"/>
    </source>
</evidence>
<dbReference type="InterPro" id="IPR007645">
    <property type="entry name" value="RNA_pol_Rpb2_3"/>
</dbReference>
<dbReference type="InterPro" id="IPR007644">
    <property type="entry name" value="RNA_pol_bsu_protrusion"/>
</dbReference>
<dbReference type="Gene3D" id="3.90.1100.10">
    <property type="match status" value="2"/>
</dbReference>
<evidence type="ECO:0000256" key="4">
    <source>
        <dbReference type="ARBA" id="ARBA00023163"/>
    </source>
</evidence>
<dbReference type="Pfam" id="PF04565">
    <property type="entry name" value="RNA_pol_Rpb2_3"/>
    <property type="match status" value="1"/>
</dbReference>
<organism evidence="15 16">
    <name type="scientific">Acinetobacter populi</name>
    <dbReference type="NCBI Taxonomy" id="1582270"/>
    <lineage>
        <taxon>Bacteria</taxon>
        <taxon>Pseudomonadati</taxon>
        <taxon>Pseudomonadota</taxon>
        <taxon>Gammaproteobacteria</taxon>
        <taxon>Moraxellales</taxon>
        <taxon>Moraxellaceae</taxon>
        <taxon>Acinetobacter</taxon>
    </lineage>
</organism>
<dbReference type="FunFam" id="3.90.1800.10:FF:000001">
    <property type="entry name" value="DNA-directed RNA polymerase subunit beta"/>
    <property type="match status" value="1"/>
</dbReference>
<comment type="subunit">
    <text evidence="6 8">The RNAP catalytic core consists of 2 alpha, 1 beta, 1 beta' and 1 omega subunit. When a sigma factor is associated with the core the holoenzyme is formed, which can initiate transcription.</text>
</comment>
<evidence type="ECO:0000259" key="13">
    <source>
        <dbReference type="Pfam" id="PF04565"/>
    </source>
</evidence>
<dbReference type="GO" id="GO:0000428">
    <property type="term" value="C:DNA-directed RNA polymerase complex"/>
    <property type="evidence" value="ECO:0007669"/>
    <property type="project" value="UniProtKB-KW"/>
</dbReference>
<dbReference type="EC" id="2.7.7.6" evidence="6 8"/>
<dbReference type="Pfam" id="PF04560">
    <property type="entry name" value="RNA_pol_Rpb2_7"/>
    <property type="match status" value="1"/>
</dbReference>
<dbReference type="Gene3D" id="2.30.150.10">
    <property type="entry name" value="DNA-directed RNA polymerase, beta subunit, external 1 domain"/>
    <property type="match status" value="1"/>
</dbReference>
<evidence type="ECO:0000256" key="6">
    <source>
        <dbReference type="HAMAP-Rule" id="MF_01321"/>
    </source>
</evidence>
<evidence type="ECO:0000256" key="3">
    <source>
        <dbReference type="ARBA" id="ARBA00022695"/>
    </source>
</evidence>
<dbReference type="FunFam" id="2.40.50.100:FF:000006">
    <property type="entry name" value="DNA-directed RNA polymerase subunit beta"/>
    <property type="match status" value="1"/>
</dbReference>
<dbReference type="PANTHER" id="PTHR20856">
    <property type="entry name" value="DNA-DIRECTED RNA POLYMERASE I SUBUNIT 2"/>
    <property type="match status" value="1"/>
</dbReference>
<feature type="domain" description="RNA polymerase Rpb2" evidence="13">
    <location>
        <begin position="522"/>
        <end position="589"/>
    </location>
</feature>
<feature type="domain" description="RNA polymerase Rpb2" evidence="10">
    <location>
        <begin position="1285"/>
        <end position="1359"/>
    </location>
</feature>
<accession>A0A1Z9Z398</accession>
<dbReference type="Gene3D" id="2.40.50.100">
    <property type="match status" value="1"/>
</dbReference>
<dbReference type="Proteomes" id="UP000196536">
    <property type="component" value="Unassembled WGS sequence"/>
</dbReference>
<evidence type="ECO:0000256" key="1">
    <source>
        <dbReference type="ARBA" id="ARBA00022478"/>
    </source>
</evidence>
<dbReference type="Gene3D" id="2.40.270.10">
    <property type="entry name" value="DNA-directed RNA polymerase, subunit 2, domain 6"/>
    <property type="match status" value="1"/>
</dbReference>
<dbReference type="InterPro" id="IPR007121">
    <property type="entry name" value="RNA_pol_bsu_CS"/>
</dbReference>
<dbReference type="FunFam" id="2.40.50.150:FF:000001">
    <property type="entry name" value="DNA-directed RNA polymerase subunit beta"/>
    <property type="match status" value="1"/>
</dbReference>
<evidence type="ECO:0000313" key="15">
    <source>
        <dbReference type="EMBL" id="OUY08968.1"/>
    </source>
</evidence>
<keyword evidence="2 6" id="KW-0808">Transferase</keyword>
<feature type="domain" description="RNA polymerase Rpb2" evidence="11">
    <location>
        <begin position="153"/>
        <end position="225"/>
    </location>
</feature>
<sequence length="1362" mass="152076">MAYSYTEKKRIRKNFGKLPNIMDVPYLLAIQVDSYRAFLQDGKSPKNREDLGLQSAFRSVFPIESYSGNAALEFVEYTLGKPEFDVRECILRGSTYAAPMRVKIRLILRDRDTKAIKDVREQEVYMGEMPLMTDNGTFVINGTERVIVSQLHRSPGVFFDHDKGKTHSSGKVLYSARIIPYRGSWLDFEFDAKDLVYVRIDRRRKLLASVILRALNYSTVQILDLFYEKVPVYIDMGTYQIDLIPERLRGEMAQFDITDGAGKVIVEQGKRINARHVRQMEAANLSKLPVPDEYLYERITAEDISLKDGEILPANTVISHDILVKIAESGIKQFNILFTNDIDRGSYVADTVRADVTRDRDEALVEIYKVMRPGEPPTKDAAENLFNNLFFSPERYDLSPVGRMKFNRRLGRPYEVGTDHKTRQVEGILSNDDIIDVLRTLVEIRNGKGEVDDIDHLGNRRVRSVGEMTENQFRVGLVRVERAVKERLSQAETDNLSPQDLINAKPVAAAIKEFFGSSQLSQFMDQNNPLSEITHKRRVSALGPGGLTRERAGFEVRDVHQTHYGRVCPIETPEGPNIGLINSLSVYAKTNDFGFLETPYRRVVDGRVTDDIEYLSAIEEVGTVIAQADSAVDSEGNLTEEVVSVRHQGEFVRMPPEKVTHMDVSPQQVVSVAASLIPFLEHDDANRALMGSNMQRQAVPTLRADKPLVGTGMERHVARDSGVCVVAGRGGRIDYVDASRIVIRVNEDEMIAGEAGVDIYNLIKYTRSNQNTCINQNIIVNQGDVVARGDILADGPSTDMGELALGQNMRVAFMTWNGFNYEDSILLSERVLQEDRLTSIHIQELSCVARDTKLGQEEITADIPNVGEAALSKLDESGIVYIGAEVTAGDILVGKVTPKGETQLTPEEKLLRAIFGEKAADVKDSSLRVPSGTKGTVIDVQVFTRDGVEKDERALAIEKAQLDAYRKDLKEEFKIFEEASRERMIRLLTGQTSNGGGTTKRGDKLTADFLAGLDFVDLKEIQPSDEAIAERLSQILVFLQEKSQEIDEKFAEKKRKLSTGDELTHGVLKVVKVYLAVKRRIQPGDKMAGRHGNKGVVSNILPVEDMPHDANGVPVDVVLNPLGVPSRMNVGQILETHLGLAAKGLGEQIDKMLQQQRTIAELRDFMDKIYNKVGGEQEELDSLSDEEVLKLAGNLRGGVPLATPVFDGAEESQIKELLELAELPRTGQQTLFDGRTGEKFDRPVTVGYMYMLKLNHLVDDKMHARSTGSYSLVTQQPLGGKAQFGGQRFGEMEVWALEAYGAAYTLQEMLTVKSDDVEGRTRIYKNIVDGNHYMDPGMPESFNVLTKEIRSLGINIELKNGE</sequence>
<dbReference type="Pfam" id="PF10385">
    <property type="entry name" value="RNA_pol_Rpb2_45"/>
    <property type="match status" value="1"/>
</dbReference>
<name>A0A1Z9Z398_9GAMM</name>
<feature type="domain" description="DNA-directed RNA polymerase beta subunit external 1" evidence="14">
    <location>
        <begin position="600"/>
        <end position="665"/>
    </location>
</feature>
<dbReference type="NCBIfam" id="TIGR02013">
    <property type="entry name" value="rpoB"/>
    <property type="match status" value="1"/>
</dbReference>
<reference evidence="15 16" key="1">
    <citation type="submission" date="2017-05" db="EMBL/GenBank/DDBJ databases">
        <title>Acinetobacter populi ANC 5415 (= PBJ7), whole genome shotgun sequencing project.</title>
        <authorList>
            <person name="Nemec A."/>
            <person name="Radolfova-Krizova L."/>
        </authorList>
    </citation>
    <scope>NUCLEOTIDE SEQUENCE [LARGE SCALE GENOMIC DNA]</scope>
    <source>
        <strain evidence="15 16">PBJ7</strain>
    </source>
</reference>
<dbReference type="Pfam" id="PF00562">
    <property type="entry name" value="RNA_pol_Rpb2_6"/>
    <property type="match status" value="1"/>
</dbReference>
<comment type="caution">
    <text evidence="15">The sequence shown here is derived from an EMBL/GenBank/DDBJ whole genome shotgun (WGS) entry which is preliminary data.</text>
</comment>
<dbReference type="InterPro" id="IPR042107">
    <property type="entry name" value="DNA-dir_RNA_pol_bsu_ext_1_sf"/>
</dbReference>
<evidence type="ECO:0000259" key="9">
    <source>
        <dbReference type="Pfam" id="PF00562"/>
    </source>
</evidence>
<dbReference type="Pfam" id="PF04563">
    <property type="entry name" value="RNA_pol_Rpb2_1"/>
    <property type="match status" value="1"/>
</dbReference>
<dbReference type="InterPro" id="IPR007641">
    <property type="entry name" value="RNA_pol_Rpb2_7"/>
</dbReference>
<feature type="domain" description="DNA-directed RNA polymerase subunit 2 hybrid-binding" evidence="9">
    <location>
        <begin position="727"/>
        <end position="1283"/>
    </location>
</feature>
<dbReference type="RefSeq" id="WP_087619624.1">
    <property type="nucleotide sequence ID" value="NZ_NEXX01000001.1"/>
</dbReference>
<dbReference type="HAMAP" id="MF_01321">
    <property type="entry name" value="RNApol_bact_RpoB"/>
    <property type="match status" value="1"/>
</dbReference>
<evidence type="ECO:0000256" key="7">
    <source>
        <dbReference type="RuleBase" id="RU000434"/>
    </source>
</evidence>
<evidence type="ECO:0000256" key="2">
    <source>
        <dbReference type="ARBA" id="ARBA00022679"/>
    </source>
</evidence>
<keyword evidence="1 6" id="KW-0240">DNA-directed RNA polymerase</keyword>
<comment type="catalytic activity">
    <reaction evidence="5 6 8">
        <text>RNA(n) + a ribonucleoside 5'-triphosphate = RNA(n+1) + diphosphate</text>
        <dbReference type="Rhea" id="RHEA:21248"/>
        <dbReference type="Rhea" id="RHEA-COMP:14527"/>
        <dbReference type="Rhea" id="RHEA-COMP:17342"/>
        <dbReference type="ChEBI" id="CHEBI:33019"/>
        <dbReference type="ChEBI" id="CHEBI:61557"/>
        <dbReference type="ChEBI" id="CHEBI:140395"/>
        <dbReference type="EC" id="2.7.7.6"/>
    </reaction>
</comment>
<dbReference type="PROSITE" id="PS01166">
    <property type="entry name" value="RNA_POL_BETA"/>
    <property type="match status" value="1"/>
</dbReference>
<dbReference type="GO" id="GO:0032549">
    <property type="term" value="F:ribonucleoside binding"/>
    <property type="evidence" value="ECO:0007669"/>
    <property type="project" value="InterPro"/>
</dbReference>
<keyword evidence="16" id="KW-1185">Reference proteome</keyword>
<gene>
    <name evidence="6" type="primary">rpoB</name>
    <name evidence="15" type="ORF">CAP51_04990</name>
</gene>
<dbReference type="GO" id="GO:0003677">
    <property type="term" value="F:DNA binding"/>
    <property type="evidence" value="ECO:0007669"/>
    <property type="project" value="UniProtKB-UniRule"/>
</dbReference>
<dbReference type="GO" id="GO:0003899">
    <property type="term" value="F:DNA-directed RNA polymerase activity"/>
    <property type="evidence" value="ECO:0007669"/>
    <property type="project" value="UniProtKB-UniRule"/>
</dbReference>
<dbReference type="SUPFAM" id="SSF64484">
    <property type="entry name" value="beta and beta-prime subunits of DNA dependent RNA-polymerase"/>
    <property type="match status" value="1"/>
</dbReference>
<dbReference type="GO" id="GO:0006351">
    <property type="term" value="P:DNA-templated transcription"/>
    <property type="evidence" value="ECO:0007669"/>
    <property type="project" value="UniProtKB-UniRule"/>
</dbReference>
<dbReference type="InterPro" id="IPR037034">
    <property type="entry name" value="RNA_pol_Rpb2_2_sf"/>
</dbReference>
<dbReference type="OrthoDB" id="9803954at2"/>
<dbReference type="InterPro" id="IPR014724">
    <property type="entry name" value="RNA_pol_RPB2_OB-fold"/>
</dbReference>
<comment type="function">
    <text evidence="6 8">DNA-dependent RNA polymerase catalyzes the transcription of DNA into RNA using the four ribonucleoside triphosphates as substrates.</text>
</comment>
<keyword evidence="3 6" id="KW-0548">Nucleotidyltransferase</keyword>
<dbReference type="Pfam" id="PF04561">
    <property type="entry name" value="RNA_pol_Rpb2_2"/>
    <property type="match status" value="2"/>
</dbReference>
<feature type="domain" description="RNA polymerase beta subunit protrusion" evidence="12">
    <location>
        <begin position="27"/>
        <end position="508"/>
    </location>
</feature>
<dbReference type="InterPro" id="IPR007642">
    <property type="entry name" value="RNA_pol_Rpb2_2"/>
</dbReference>
<dbReference type="InterPro" id="IPR010243">
    <property type="entry name" value="RNA_pol_bsu_bac"/>
</dbReference>
<keyword evidence="4 6" id="KW-0804">Transcription</keyword>
<evidence type="ECO:0000259" key="14">
    <source>
        <dbReference type="Pfam" id="PF10385"/>
    </source>
</evidence>
<dbReference type="InterPro" id="IPR037033">
    <property type="entry name" value="DNA-dir_RNAP_su2_hyb_sf"/>
</dbReference>
<evidence type="ECO:0000259" key="12">
    <source>
        <dbReference type="Pfam" id="PF04563"/>
    </source>
</evidence>
<dbReference type="CDD" id="cd00653">
    <property type="entry name" value="RNA_pol_B_RPB2"/>
    <property type="match status" value="1"/>
</dbReference>
<dbReference type="EMBL" id="NEXX01000001">
    <property type="protein sequence ID" value="OUY08968.1"/>
    <property type="molecule type" value="Genomic_DNA"/>
</dbReference>
<dbReference type="InterPro" id="IPR007120">
    <property type="entry name" value="DNA-dir_RNAP_su2_dom"/>
</dbReference>
<dbReference type="InterPro" id="IPR015712">
    <property type="entry name" value="DNA-dir_RNA_pol_su2"/>
</dbReference>
<dbReference type="InterPro" id="IPR019462">
    <property type="entry name" value="DNA-dir_RNA_pol_bsu_external_1"/>
</dbReference>
<evidence type="ECO:0000313" key="16">
    <source>
        <dbReference type="Proteomes" id="UP000196536"/>
    </source>
</evidence>
<evidence type="ECO:0000259" key="10">
    <source>
        <dbReference type="Pfam" id="PF04560"/>
    </source>
</evidence>
<dbReference type="Gene3D" id="3.90.1800.10">
    <property type="entry name" value="RNA polymerase alpha subunit dimerisation domain"/>
    <property type="match status" value="1"/>
</dbReference>
<evidence type="ECO:0000256" key="5">
    <source>
        <dbReference type="ARBA" id="ARBA00048552"/>
    </source>
</evidence>
<dbReference type="Gene3D" id="3.90.1110.10">
    <property type="entry name" value="RNA polymerase Rpb2, domain 2"/>
    <property type="match status" value="1"/>
</dbReference>
<feature type="domain" description="RNA polymerase Rpb2" evidence="11">
    <location>
        <begin position="351"/>
        <end position="463"/>
    </location>
</feature>
<proteinExistence type="inferred from homology"/>
<protein>
    <recommendedName>
        <fullName evidence="6 8">DNA-directed RNA polymerase subunit beta</fullName>
        <shortName evidence="6">RNAP subunit beta</shortName>
        <ecNumber evidence="6 8">2.7.7.6</ecNumber>
    </recommendedName>
    <alternativeName>
        <fullName evidence="6">RNA polymerase subunit beta</fullName>
    </alternativeName>
    <alternativeName>
        <fullName evidence="6">Transcriptase subunit beta</fullName>
    </alternativeName>
</protein>
<evidence type="ECO:0000256" key="8">
    <source>
        <dbReference type="RuleBase" id="RU363031"/>
    </source>
</evidence>
<comment type="similarity">
    <text evidence="6 7">Belongs to the RNA polymerase beta chain family.</text>
</comment>